<proteinExistence type="predicted"/>
<evidence type="ECO:0000313" key="1">
    <source>
        <dbReference type="EMBL" id="GLI34738.1"/>
    </source>
</evidence>
<organism evidence="1 2">
    <name type="scientific">Desulforhabdus amnigena</name>
    <dbReference type="NCBI Taxonomy" id="40218"/>
    <lineage>
        <taxon>Bacteria</taxon>
        <taxon>Pseudomonadati</taxon>
        <taxon>Thermodesulfobacteriota</taxon>
        <taxon>Syntrophobacteria</taxon>
        <taxon>Syntrophobacterales</taxon>
        <taxon>Syntrophobacteraceae</taxon>
        <taxon>Desulforhabdus</taxon>
    </lineage>
</organism>
<evidence type="ECO:0000313" key="2">
    <source>
        <dbReference type="Proteomes" id="UP001144372"/>
    </source>
</evidence>
<comment type="caution">
    <text evidence="1">The sequence shown here is derived from an EMBL/GenBank/DDBJ whole genome shotgun (WGS) entry which is preliminary data.</text>
</comment>
<sequence length="65" mass="6897">MLCSLSTKLGEAEMNAIETLEKEVGRPLLAFSCHSLEPADISADQLAKIQALENKLGISLVAVNA</sequence>
<accession>A0A9W6D3S8</accession>
<dbReference type="RefSeq" id="WP_281794144.1">
    <property type="nucleotide sequence ID" value="NZ_BSDR01000001.1"/>
</dbReference>
<keyword evidence="2" id="KW-1185">Reference proteome</keyword>
<reference evidence="1" key="1">
    <citation type="submission" date="2022-12" db="EMBL/GenBank/DDBJ databases">
        <title>Reference genome sequencing for broad-spectrum identification of bacterial and archaeal isolates by mass spectrometry.</title>
        <authorList>
            <person name="Sekiguchi Y."/>
            <person name="Tourlousse D.M."/>
        </authorList>
    </citation>
    <scope>NUCLEOTIDE SEQUENCE</scope>
    <source>
        <strain evidence="1">ASRB1</strain>
    </source>
</reference>
<name>A0A9W6D3S8_9BACT</name>
<dbReference type="Proteomes" id="UP001144372">
    <property type="component" value="Unassembled WGS sequence"/>
</dbReference>
<protein>
    <submittedName>
        <fullName evidence="1">Uncharacterized protein</fullName>
    </submittedName>
</protein>
<gene>
    <name evidence="1" type="ORF">DAMNIGENAA_21710</name>
</gene>
<dbReference type="EMBL" id="BSDR01000001">
    <property type="protein sequence ID" value="GLI34738.1"/>
    <property type="molecule type" value="Genomic_DNA"/>
</dbReference>
<dbReference type="AlphaFoldDB" id="A0A9W6D3S8"/>